<dbReference type="STRING" id="862908.BMS_2045"/>
<evidence type="ECO:0000256" key="13">
    <source>
        <dbReference type="ARBA" id="ARBA00024295"/>
    </source>
</evidence>
<keyword evidence="6 15" id="KW-0963">Cytoplasm</keyword>
<feature type="binding site" evidence="16">
    <location>
        <position position="202"/>
    </location>
    <ligand>
        <name>S-adenosyl-L-methionine</name>
        <dbReference type="ChEBI" id="CHEBI:59789"/>
        <label>2</label>
    </ligand>
</feature>
<evidence type="ECO:0000256" key="5">
    <source>
        <dbReference type="ARBA" id="ARBA00022485"/>
    </source>
</evidence>
<feature type="binding site" evidence="17">
    <location>
        <position position="55"/>
    </location>
    <ligand>
        <name>[4Fe-4S] cluster</name>
        <dbReference type="ChEBI" id="CHEBI:49883"/>
        <note>4Fe-4S-S-AdoMet</note>
    </ligand>
</feature>
<keyword evidence="11 15" id="KW-0411">Iron-sulfur</keyword>
<name>E1X327_HALMS</name>
<keyword evidence="9 15" id="KW-0560">Oxidoreductase</keyword>
<dbReference type="GO" id="GO:0051539">
    <property type="term" value="F:4 iron, 4 sulfur cluster binding"/>
    <property type="evidence" value="ECO:0007669"/>
    <property type="project" value="UniProtKB-KW"/>
</dbReference>
<accession>E1X327</accession>
<feature type="binding site" evidence="16">
    <location>
        <position position="49"/>
    </location>
    <ligand>
        <name>S-adenosyl-L-methionine</name>
        <dbReference type="ChEBI" id="CHEBI:59789"/>
        <label>1</label>
    </ligand>
</feature>
<dbReference type="InterPro" id="IPR023404">
    <property type="entry name" value="rSAM_horseshoe"/>
</dbReference>
<dbReference type="SFLD" id="SFLDG01082">
    <property type="entry name" value="B12-binding_domain_containing"/>
    <property type="match status" value="1"/>
</dbReference>
<evidence type="ECO:0000256" key="7">
    <source>
        <dbReference type="ARBA" id="ARBA00022691"/>
    </source>
</evidence>
<dbReference type="eggNOG" id="COG0635">
    <property type="taxonomic scope" value="Bacteria"/>
</dbReference>
<evidence type="ECO:0000256" key="9">
    <source>
        <dbReference type="ARBA" id="ARBA00023002"/>
    </source>
</evidence>
<dbReference type="InterPro" id="IPR007197">
    <property type="entry name" value="rSAM"/>
</dbReference>
<reference evidence="20" key="1">
    <citation type="journal article" date="2013" name="ISME J.">
        <title>A small predatory core genome in the divergent marine Bacteriovorax marinus SJ and the terrestrial Bdellovibrio bacteriovorus.</title>
        <authorList>
            <person name="Crossman L.C."/>
            <person name="Chen H."/>
            <person name="Cerdeno-Tarraga A.M."/>
            <person name="Brooks K."/>
            <person name="Quail M.A."/>
            <person name="Pineiro S.A."/>
            <person name="Hobley L."/>
            <person name="Sockett R.E."/>
            <person name="Bentley S.D."/>
            <person name="Parkhill J."/>
            <person name="Williams H.N."/>
            <person name="Stine O.C."/>
        </authorList>
    </citation>
    <scope>NUCLEOTIDE SEQUENCE [LARGE SCALE GENOMIC DNA]</scope>
    <source>
        <strain evidence="20">ATCC BAA-682 / DSM 15412 / SJ</strain>
    </source>
</reference>
<dbReference type="PATRIC" id="fig|862908.3.peg.1944"/>
<evidence type="ECO:0000256" key="12">
    <source>
        <dbReference type="ARBA" id="ARBA00023244"/>
    </source>
</evidence>
<organism evidence="19 20">
    <name type="scientific">Halobacteriovorax marinus (strain ATCC BAA-682 / DSM 15412 / SJ)</name>
    <name type="common">Bacteriovorax marinus</name>
    <dbReference type="NCBI Taxonomy" id="862908"/>
    <lineage>
        <taxon>Bacteria</taxon>
        <taxon>Pseudomonadati</taxon>
        <taxon>Bdellovibrionota</taxon>
        <taxon>Bacteriovoracia</taxon>
        <taxon>Bacteriovoracales</taxon>
        <taxon>Halobacteriovoraceae</taxon>
        <taxon>Halobacteriovorax</taxon>
    </lineage>
</organism>
<feature type="binding site" evidence="16">
    <location>
        <position position="236"/>
    </location>
    <ligand>
        <name>S-adenosyl-L-methionine</name>
        <dbReference type="ChEBI" id="CHEBI:59789"/>
        <label>2</label>
    </ligand>
</feature>
<dbReference type="HOGENOM" id="CLU_027579_3_0_7"/>
<dbReference type="PANTHER" id="PTHR13932:SF6">
    <property type="entry name" value="OXYGEN-INDEPENDENT COPROPORPHYRINOGEN III OXIDASE"/>
    <property type="match status" value="1"/>
</dbReference>
<dbReference type="PIRSF" id="PIRSF000167">
    <property type="entry name" value="HemN"/>
    <property type="match status" value="1"/>
</dbReference>
<dbReference type="Proteomes" id="UP000008963">
    <property type="component" value="Chromosome"/>
</dbReference>
<dbReference type="GO" id="GO:0046872">
    <property type="term" value="F:metal ion binding"/>
    <property type="evidence" value="ECO:0007669"/>
    <property type="project" value="UniProtKB-KW"/>
</dbReference>
<sequence>MSKELKDLLLNLHTRGRRYSYYPSLPDWNGDYDKVEIIKSLSLKKINLYIHIPFCASLCTFCGCNIKVTRSSDQFQSYIEKILEEWKLYKEEYPQIELASIYLGGGTPTYLTLDNIKYLIDNILEGTKCDQTFFGTIETDPRLLQVEKLKYLSSVGFNALSIGVQDTNTETLANVNRHQSFDQVRALVNCARENGFSEINLDLIYGLPFQTLKSFEKSLNDVLTLKPERIANYPLAKVPWQMDLQNALGIYRPLGTEDMYDLYIHSDEILKSNGHRLLGMGHYSNQEKHYNRNITGYTSALNAPLIALGTSSISNTDQYLFQNDKILEKYHQYPNRIVTSHKKKKNEVILESIFQDINCNGTFSLLDLHNHHTVNSNEQKSETLIRHMNMLIEYKILEHKNDVYKITELGKHFNKTICQSIEKAHSSPQN</sequence>
<dbReference type="UniPathway" id="UPA00251">
    <property type="reaction ID" value="UER00323"/>
</dbReference>
<dbReference type="SFLD" id="SFLDG01065">
    <property type="entry name" value="anaerobic_coproporphyrinogen-I"/>
    <property type="match status" value="1"/>
</dbReference>
<comment type="subunit">
    <text evidence="4">Monomer.</text>
</comment>
<gene>
    <name evidence="19" type="primary">hemN</name>
    <name evidence="19" type="ordered locus">BMS_2045</name>
</gene>
<feature type="binding site" evidence="17">
    <location>
        <position position="59"/>
    </location>
    <ligand>
        <name>[4Fe-4S] cluster</name>
        <dbReference type="ChEBI" id="CHEBI:49883"/>
        <note>4Fe-4S-S-AdoMet</note>
    </ligand>
</feature>
<evidence type="ECO:0000313" key="20">
    <source>
        <dbReference type="Proteomes" id="UP000008963"/>
    </source>
</evidence>
<evidence type="ECO:0000256" key="11">
    <source>
        <dbReference type="ARBA" id="ARBA00023014"/>
    </source>
</evidence>
<evidence type="ECO:0000256" key="1">
    <source>
        <dbReference type="ARBA" id="ARBA00004496"/>
    </source>
</evidence>
<evidence type="ECO:0000256" key="16">
    <source>
        <dbReference type="PIRSR" id="PIRSR000167-1"/>
    </source>
</evidence>
<comment type="cofactor">
    <cofactor evidence="15 17">
        <name>[4Fe-4S] cluster</name>
        <dbReference type="ChEBI" id="CHEBI:49883"/>
    </cofactor>
    <text evidence="15 17">Binds 1 [4Fe-4S] cluster. The cluster is coordinated with 3 cysteines and an exchangeable S-adenosyl-L-methionine.</text>
</comment>
<keyword evidence="10 15" id="KW-0408">Iron</keyword>
<evidence type="ECO:0000256" key="15">
    <source>
        <dbReference type="PIRNR" id="PIRNR000167"/>
    </source>
</evidence>
<dbReference type="InterPro" id="IPR058240">
    <property type="entry name" value="rSAM_sf"/>
</dbReference>
<dbReference type="PROSITE" id="PS51918">
    <property type="entry name" value="RADICAL_SAM"/>
    <property type="match status" value="1"/>
</dbReference>
<feature type="binding site" evidence="16">
    <location>
        <position position="165"/>
    </location>
    <ligand>
        <name>S-adenosyl-L-methionine</name>
        <dbReference type="ChEBI" id="CHEBI:59789"/>
        <label>2</label>
    </ligand>
</feature>
<feature type="binding site" evidence="17">
    <location>
        <position position="62"/>
    </location>
    <ligand>
        <name>[4Fe-4S] cluster</name>
        <dbReference type="ChEBI" id="CHEBI:49883"/>
        <note>4Fe-4S-S-AdoMet</note>
    </ligand>
</feature>
<feature type="domain" description="Radical SAM core" evidence="18">
    <location>
        <begin position="40"/>
        <end position="276"/>
    </location>
</feature>
<feature type="binding site" evidence="16">
    <location>
        <position position="313"/>
    </location>
    <ligand>
        <name>S-adenosyl-L-methionine</name>
        <dbReference type="ChEBI" id="CHEBI:59789"/>
        <label>1</label>
    </ligand>
</feature>
<proteinExistence type="inferred from homology"/>
<dbReference type="GO" id="GO:0006782">
    <property type="term" value="P:protoporphyrinogen IX biosynthetic process"/>
    <property type="evidence" value="ECO:0007669"/>
    <property type="project" value="UniProtKB-UniPathway"/>
</dbReference>
<feature type="binding site" evidence="16">
    <location>
        <begin position="61"/>
        <end position="63"/>
    </location>
    <ligand>
        <name>S-adenosyl-L-methionine</name>
        <dbReference type="ChEBI" id="CHEBI:59789"/>
        <label>2</label>
    </ligand>
</feature>
<dbReference type="EMBL" id="FQ312005">
    <property type="protein sequence ID" value="CBW26857.1"/>
    <property type="molecule type" value="Genomic_DNA"/>
</dbReference>
<evidence type="ECO:0000256" key="2">
    <source>
        <dbReference type="ARBA" id="ARBA00004785"/>
    </source>
</evidence>
<dbReference type="RefSeq" id="WP_014244635.1">
    <property type="nucleotide sequence ID" value="NC_016620.1"/>
</dbReference>
<dbReference type="SMART" id="SM00729">
    <property type="entry name" value="Elp3"/>
    <property type="match status" value="1"/>
</dbReference>
<evidence type="ECO:0000256" key="14">
    <source>
        <dbReference type="ARBA" id="ARBA00048321"/>
    </source>
</evidence>
<comment type="pathway">
    <text evidence="2 15">Porphyrin-containing compound metabolism; protoporphyrin-IX biosynthesis; protoporphyrinogen-IX from coproporphyrinogen-III (AdoMet route): step 1/1.</text>
</comment>
<dbReference type="InterPro" id="IPR034505">
    <property type="entry name" value="Coproporphyrinogen-III_oxidase"/>
</dbReference>
<dbReference type="Gene3D" id="3.80.30.20">
    <property type="entry name" value="tm_1862 like domain"/>
    <property type="match status" value="1"/>
</dbReference>
<evidence type="ECO:0000256" key="8">
    <source>
        <dbReference type="ARBA" id="ARBA00022723"/>
    </source>
</evidence>
<dbReference type="SFLD" id="SFLDS00029">
    <property type="entry name" value="Radical_SAM"/>
    <property type="match status" value="1"/>
</dbReference>
<dbReference type="SUPFAM" id="SSF102114">
    <property type="entry name" value="Radical SAM enzymes"/>
    <property type="match status" value="1"/>
</dbReference>
<comment type="subcellular location">
    <subcellularLocation>
        <location evidence="1 15">Cytoplasm</location>
    </subcellularLocation>
</comment>
<keyword evidence="12 15" id="KW-0627">Porphyrin biosynthesis</keyword>
<comment type="function">
    <text evidence="13">Involved in the heme biosynthesis. Catalyzes the anaerobic oxidative decarboxylation of propionate groups of rings A and B of coproporphyrinogen III to yield the vinyl groups in protoporphyrinogen IX.</text>
</comment>
<comment type="catalytic activity">
    <reaction evidence="14 15">
        <text>coproporphyrinogen III + 2 S-adenosyl-L-methionine = protoporphyrinogen IX + 2 5'-deoxyadenosine + 2 L-methionine + 2 CO2</text>
        <dbReference type="Rhea" id="RHEA:15425"/>
        <dbReference type="ChEBI" id="CHEBI:16526"/>
        <dbReference type="ChEBI" id="CHEBI:17319"/>
        <dbReference type="ChEBI" id="CHEBI:57307"/>
        <dbReference type="ChEBI" id="CHEBI:57309"/>
        <dbReference type="ChEBI" id="CHEBI:57844"/>
        <dbReference type="ChEBI" id="CHEBI:59789"/>
        <dbReference type="EC" id="1.3.98.3"/>
    </reaction>
</comment>
<evidence type="ECO:0000313" key="19">
    <source>
        <dbReference type="EMBL" id="CBW26857.1"/>
    </source>
</evidence>
<protein>
    <recommendedName>
        <fullName evidence="15">Coproporphyrinogen-III oxidase</fullName>
        <ecNumber evidence="15">1.3.98.3</ecNumber>
    </recommendedName>
</protein>
<dbReference type="GO" id="GO:0004109">
    <property type="term" value="F:coproporphyrinogen oxidase activity"/>
    <property type="evidence" value="ECO:0007669"/>
    <property type="project" value="InterPro"/>
</dbReference>
<keyword evidence="5 15" id="KW-0004">4Fe-4S</keyword>
<dbReference type="KEGG" id="bmx:BMS_2045"/>
<keyword evidence="20" id="KW-1185">Reference proteome</keyword>
<evidence type="ECO:0000256" key="10">
    <source>
        <dbReference type="ARBA" id="ARBA00023004"/>
    </source>
</evidence>
<evidence type="ECO:0000256" key="17">
    <source>
        <dbReference type="PIRSR" id="PIRSR000167-2"/>
    </source>
</evidence>
<keyword evidence="7 15" id="KW-0949">S-adenosyl-L-methionine</keyword>
<dbReference type="GO" id="GO:0051989">
    <property type="term" value="F:coproporphyrinogen dehydrogenase activity"/>
    <property type="evidence" value="ECO:0007669"/>
    <property type="project" value="UniProtKB-EC"/>
</dbReference>
<dbReference type="EC" id="1.3.98.3" evidence="15"/>
<dbReference type="Pfam" id="PF04055">
    <property type="entry name" value="Radical_SAM"/>
    <property type="match status" value="1"/>
</dbReference>
<dbReference type="PANTHER" id="PTHR13932">
    <property type="entry name" value="COPROPORPHYRINIGEN III OXIDASE"/>
    <property type="match status" value="1"/>
</dbReference>
<keyword evidence="8 15" id="KW-0479">Metal-binding</keyword>
<comment type="similarity">
    <text evidence="3 15">Belongs to the anaerobic coproporphyrinogen-III oxidase family.</text>
</comment>
<feature type="binding site" evidence="16">
    <location>
        <position position="105"/>
    </location>
    <ligand>
        <name>S-adenosyl-L-methionine</name>
        <dbReference type="ChEBI" id="CHEBI:59789"/>
        <label>1</label>
    </ligand>
</feature>
<dbReference type="OrthoDB" id="9808022at2"/>
<feature type="binding site" evidence="16">
    <location>
        <position position="177"/>
    </location>
    <ligand>
        <name>S-adenosyl-L-methionine</name>
        <dbReference type="ChEBI" id="CHEBI:59789"/>
        <label>2</label>
    </ligand>
</feature>
<dbReference type="InterPro" id="IPR004558">
    <property type="entry name" value="Coprogen_oxidase_HemN"/>
</dbReference>
<feature type="binding site" evidence="16">
    <location>
        <begin position="106"/>
        <end position="107"/>
    </location>
    <ligand>
        <name>S-adenosyl-L-methionine</name>
        <dbReference type="ChEBI" id="CHEBI:59789"/>
        <label>2</label>
    </ligand>
</feature>
<evidence type="ECO:0000256" key="6">
    <source>
        <dbReference type="ARBA" id="ARBA00022490"/>
    </source>
</evidence>
<evidence type="ECO:0000256" key="4">
    <source>
        <dbReference type="ARBA" id="ARBA00011245"/>
    </source>
</evidence>
<evidence type="ECO:0000256" key="3">
    <source>
        <dbReference type="ARBA" id="ARBA00005493"/>
    </source>
</evidence>
<feature type="binding site" evidence="16">
    <location>
        <position position="138"/>
    </location>
    <ligand>
        <name>S-adenosyl-L-methionine</name>
        <dbReference type="ChEBI" id="CHEBI:59789"/>
        <label>1</label>
    </ligand>
</feature>
<dbReference type="GO" id="GO:0005737">
    <property type="term" value="C:cytoplasm"/>
    <property type="evidence" value="ECO:0007669"/>
    <property type="project" value="UniProtKB-SubCell"/>
</dbReference>
<evidence type="ECO:0000259" key="18">
    <source>
        <dbReference type="PROSITE" id="PS51918"/>
    </source>
</evidence>
<dbReference type="InterPro" id="IPR006638">
    <property type="entry name" value="Elp3/MiaA/NifB-like_rSAM"/>
</dbReference>
<dbReference type="AlphaFoldDB" id="E1X327"/>